<dbReference type="PROSITE" id="PS50206">
    <property type="entry name" value="RHODANESE_3"/>
    <property type="match status" value="1"/>
</dbReference>
<dbReference type="Proteomes" id="UP000199026">
    <property type="component" value="Unassembled WGS sequence"/>
</dbReference>
<name>A0A1H3KM27_9RHOB</name>
<feature type="domain" description="Rhodanese" evidence="1">
    <location>
        <begin position="21"/>
        <end position="117"/>
    </location>
</feature>
<proteinExistence type="predicted"/>
<evidence type="ECO:0000313" key="3">
    <source>
        <dbReference type="Proteomes" id="UP000199026"/>
    </source>
</evidence>
<dbReference type="GO" id="GO:0016740">
    <property type="term" value="F:transferase activity"/>
    <property type="evidence" value="ECO:0007669"/>
    <property type="project" value="UniProtKB-KW"/>
</dbReference>
<dbReference type="InterPro" id="IPR001763">
    <property type="entry name" value="Rhodanese-like_dom"/>
</dbReference>
<evidence type="ECO:0000313" key="2">
    <source>
        <dbReference type="EMBL" id="SDY52795.1"/>
    </source>
</evidence>
<accession>A0A1H3KM27</accession>
<keyword evidence="2" id="KW-0808">Transferase</keyword>
<dbReference type="Pfam" id="PF00581">
    <property type="entry name" value="Rhodanese"/>
    <property type="match status" value="1"/>
</dbReference>
<dbReference type="PANTHER" id="PTHR43031">
    <property type="entry name" value="FAD-DEPENDENT OXIDOREDUCTASE"/>
    <property type="match status" value="1"/>
</dbReference>
<reference evidence="2 3" key="1">
    <citation type="submission" date="2016-10" db="EMBL/GenBank/DDBJ databases">
        <authorList>
            <person name="de Groot N.N."/>
        </authorList>
    </citation>
    <scope>NUCLEOTIDE SEQUENCE [LARGE SCALE GENOMIC DNA]</scope>
    <source>
        <strain evidence="2 3">DSM 24677</strain>
    </source>
</reference>
<dbReference type="OrthoDB" id="9807812at2"/>
<keyword evidence="3" id="KW-1185">Reference proteome</keyword>
<dbReference type="SMART" id="SM00450">
    <property type="entry name" value="RHOD"/>
    <property type="match status" value="1"/>
</dbReference>
<gene>
    <name evidence="2" type="ORF">SAMN05444486_102611</name>
</gene>
<dbReference type="InterPro" id="IPR036873">
    <property type="entry name" value="Rhodanese-like_dom_sf"/>
</dbReference>
<evidence type="ECO:0000259" key="1">
    <source>
        <dbReference type="PROSITE" id="PS50206"/>
    </source>
</evidence>
<dbReference type="EMBL" id="FNPR01000002">
    <property type="protein sequence ID" value="SDY52795.1"/>
    <property type="molecule type" value="Genomic_DNA"/>
</dbReference>
<dbReference type="Gene3D" id="3.40.250.10">
    <property type="entry name" value="Rhodanese-like domain"/>
    <property type="match status" value="1"/>
</dbReference>
<organism evidence="2 3">
    <name type="scientific">Lentibacter algarum</name>
    <dbReference type="NCBI Taxonomy" id="576131"/>
    <lineage>
        <taxon>Bacteria</taxon>
        <taxon>Pseudomonadati</taxon>
        <taxon>Pseudomonadota</taxon>
        <taxon>Alphaproteobacteria</taxon>
        <taxon>Rhodobacterales</taxon>
        <taxon>Roseobacteraceae</taxon>
        <taxon>Lentibacter</taxon>
    </lineage>
</organism>
<dbReference type="RefSeq" id="WP_089890652.1">
    <property type="nucleotide sequence ID" value="NZ_CALJFH010000012.1"/>
</dbReference>
<dbReference type="InterPro" id="IPR050229">
    <property type="entry name" value="GlpE_sulfurtransferase"/>
</dbReference>
<dbReference type="PANTHER" id="PTHR43031:SF1">
    <property type="entry name" value="PYRIDINE NUCLEOTIDE-DISULPHIDE OXIDOREDUCTASE"/>
    <property type="match status" value="1"/>
</dbReference>
<dbReference type="CDD" id="cd00158">
    <property type="entry name" value="RHOD"/>
    <property type="match status" value="1"/>
</dbReference>
<dbReference type="STRING" id="576131.SAMN05444486_102611"/>
<dbReference type="GeneID" id="78124678"/>
<protein>
    <submittedName>
        <fullName evidence="2">Rhodanese-related sulfurtransferase</fullName>
    </submittedName>
</protein>
<sequence length="117" mass="12473">MFAFLKALKRSDAKPFLARIAAGDMILIDLREENELAATGSAQGALHLPLGRLAQAADPANRARHKALSVERPVALYCASGARSAQGVMTLRRLGYTEVHNLGGLSHWQAAGGAIQR</sequence>
<dbReference type="AlphaFoldDB" id="A0A1H3KM27"/>
<dbReference type="SUPFAM" id="SSF52821">
    <property type="entry name" value="Rhodanese/Cell cycle control phosphatase"/>
    <property type="match status" value="1"/>
</dbReference>